<feature type="transmembrane region" description="Helical" evidence="1">
    <location>
        <begin position="55"/>
        <end position="81"/>
    </location>
</feature>
<dbReference type="AlphaFoldDB" id="A0A9R1CB17"/>
<evidence type="ECO:0000256" key="1">
    <source>
        <dbReference type="SAM" id="Phobius"/>
    </source>
</evidence>
<keyword evidence="1" id="KW-0812">Transmembrane</keyword>
<organism evidence="2 3">
    <name type="scientific">Prevotella lacticifex</name>
    <dbReference type="NCBI Taxonomy" id="2854755"/>
    <lineage>
        <taxon>Bacteria</taxon>
        <taxon>Pseudomonadati</taxon>
        <taxon>Bacteroidota</taxon>
        <taxon>Bacteroidia</taxon>
        <taxon>Bacteroidales</taxon>
        <taxon>Prevotellaceae</taxon>
        <taxon>Prevotella</taxon>
    </lineage>
</organism>
<keyword evidence="1" id="KW-0472">Membrane</keyword>
<keyword evidence="3" id="KW-1185">Reference proteome</keyword>
<evidence type="ECO:0000313" key="3">
    <source>
        <dbReference type="Proteomes" id="UP000825483"/>
    </source>
</evidence>
<sequence length="95" mass="11175">MFLTLFVELINYYQSVMIKLIKHRIDMNKTRAEDDNIIVCQPFIEANVMVLFRKIAGIILLFLLQLIQELGLSIPIYLYIIAQLTRFRTARGIKE</sequence>
<protein>
    <submittedName>
        <fullName evidence="2">Uncharacterized protein</fullName>
    </submittedName>
</protein>
<evidence type="ECO:0000313" key="2">
    <source>
        <dbReference type="EMBL" id="GJG59240.1"/>
    </source>
</evidence>
<accession>A0A9R1CB17</accession>
<reference evidence="2" key="1">
    <citation type="journal article" date="2022" name="Int. J. Syst. Evol. Microbiol.">
        <title>Prevotella lacticifex sp. nov., isolated from the rumen of cows.</title>
        <authorList>
            <person name="Shinkai T."/>
            <person name="Ikeyama N."/>
            <person name="Kumagai M."/>
            <person name="Ohmori H."/>
            <person name="Sakamoto M."/>
            <person name="Ohkuma M."/>
            <person name="Mitsumori M."/>
        </authorList>
    </citation>
    <scope>NUCLEOTIDE SEQUENCE</scope>
    <source>
        <strain evidence="2">R5076</strain>
    </source>
</reference>
<proteinExistence type="predicted"/>
<name>A0A9R1CB17_9BACT</name>
<keyword evidence="1" id="KW-1133">Transmembrane helix</keyword>
<comment type="caution">
    <text evidence="2">The sequence shown here is derived from an EMBL/GenBank/DDBJ whole genome shotgun (WGS) entry which is preliminary data.</text>
</comment>
<gene>
    <name evidence="2" type="ORF">PRLR5076_20910</name>
</gene>
<dbReference type="Proteomes" id="UP000825483">
    <property type="component" value="Unassembled WGS sequence"/>
</dbReference>
<dbReference type="EMBL" id="BPUB01000002">
    <property type="protein sequence ID" value="GJG59240.1"/>
    <property type="molecule type" value="Genomic_DNA"/>
</dbReference>